<name>A0AAV1ALA3_VICFA</name>
<keyword evidence="3" id="KW-1185">Reference proteome</keyword>
<accession>A0AAV1ALA3</accession>
<dbReference type="AlphaFoldDB" id="A0AAV1ALA3"/>
<protein>
    <submittedName>
        <fullName evidence="2">Uncharacterized protein</fullName>
    </submittedName>
</protein>
<sequence>MTRDSYGMDVELINFLNHYKMPIDTHNHTTRHEAFCQTPRVHLLPLKHKNTTEIKKPKLNISVRIFILYNHGGFGGGRKIPGNGVVGAATGERDTSTIVTFEMCRKPTTNLSFLRDGGSGGGHKRRKGNLTVGSGGEREIPLRSLVMVRT</sequence>
<gene>
    <name evidence="2" type="ORF">VFH_IV154720</name>
</gene>
<feature type="region of interest" description="Disordered" evidence="1">
    <location>
        <begin position="115"/>
        <end position="136"/>
    </location>
</feature>
<evidence type="ECO:0000313" key="2">
    <source>
        <dbReference type="EMBL" id="CAI8609879.1"/>
    </source>
</evidence>
<dbReference type="Proteomes" id="UP001157006">
    <property type="component" value="Chromosome 4"/>
</dbReference>
<evidence type="ECO:0000256" key="1">
    <source>
        <dbReference type="SAM" id="MobiDB-lite"/>
    </source>
</evidence>
<dbReference type="EMBL" id="OX451739">
    <property type="protein sequence ID" value="CAI8609879.1"/>
    <property type="molecule type" value="Genomic_DNA"/>
</dbReference>
<evidence type="ECO:0000313" key="3">
    <source>
        <dbReference type="Proteomes" id="UP001157006"/>
    </source>
</evidence>
<reference evidence="2 3" key="1">
    <citation type="submission" date="2023-01" db="EMBL/GenBank/DDBJ databases">
        <authorList>
            <person name="Kreplak J."/>
        </authorList>
    </citation>
    <scope>NUCLEOTIDE SEQUENCE [LARGE SCALE GENOMIC DNA]</scope>
</reference>
<organism evidence="2 3">
    <name type="scientific">Vicia faba</name>
    <name type="common">Broad bean</name>
    <name type="synonym">Faba vulgaris</name>
    <dbReference type="NCBI Taxonomy" id="3906"/>
    <lineage>
        <taxon>Eukaryota</taxon>
        <taxon>Viridiplantae</taxon>
        <taxon>Streptophyta</taxon>
        <taxon>Embryophyta</taxon>
        <taxon>Tracheophyta</taxon>
        <taxon>Spermatophyta</taxon>
        <taxon>Magnoliopsida</taxon>
        <taxon>eudicotyledons</taxon>
        <taxon>Gunneridae</taxon>
        <taxon>Pentapetalae</taxon>
        <taxon>rosids</taxon>
        <taxon>fabids</taxon>
        <taxon>Fabales</taxon>
        <taxon>Fabaceae</taxon>
        <taxon>Papilionoideae</taxon>
        <taxon>50 kb inversion clade</taxon>
        <taxon>NPAAA clade</taxon>
        <taxon>Hologalegina</taxon>
        <taxon>IRL clade</taxon>
        <taxon>Fabeae</taxon>
        <taxon>Vicia</taxon>
    </lineage>
</organism>
<proteinExistence type="predicted"/>